<gene>
    <name evidence="1" type="ORF">LT85_4812</name>
</gene>
<sequence length="45" mass="4829">MVEVPRHHSEINADSDVKSIFLDDKLECSGRVTSVSPTMISVGAA</sequence>
<name>A0A0A1FJQ2_9BURK</name>
<dbReference type="STRING" id="279058.LT85_4812"/>
<evidence type="ECO:0000313" key="1">
    <source>
        <dbReference type="EMBL" id="AIY43970.1"/>
    </source>
</evidence>
<dbReference type="AlphaFoldDB" id="A0A0A1FJQ2"/>
<dbReference type="EMBL" id="CP009962">
    <property type="protein sequence ID" value="AIY43970.1"/>
    <property type="molecule type" value="Genomic_DNA"/>
</dbReference>
<accession>A0A0A1FJQ2</accession>
<reference evidence="2" key="1">
    <citation type="journal article" date="2014" name="Soil Biol. Biochem.">
        <title>Structure and function of bacterial communities in ageing soils: Insights from the Mendocino ecological staircase.</title>
        <authorList>
            <person name="Uroz S."/>
            <person name="Tech J.J."/>
            <person name="Sawaya N.A."/>
            <person name="Frey-Klett P."/>
            <person name="Leveau J.H.J."/>
        </authorList>
    </citation>
    <scope>NUCLEOTIDE SEQUENCE [LARGE SCALE GENOMIC DNA]</scope>
    <source>
        <strain evidence="2">Cal35</strain>
    </source>
</reference>
<evidence type="ECO:0000313" key="2">
    <source>
        <dbReference type="Proteomes" id="UP000030302"/>
    </source>
</evidence>
<organism evidence="1 2">
    <name type="scientific">Collimonas arenae</name>
    <dbReference type="NCBI Taxonomy" id="279058"/>
    <lineage>
        <taxon>Bacteria</taxon>
        <taxon>Pseudomonadati</taxon>
        <taxon>Pseudomonadota</taxon>
        <taxon>Betaproteobacteria</taxon>
        <taxon>Burkholderiales</taxon>
        <taxon>Oxalobacteraceae</taxon>
        <taxon>Collimonas</taxon>
    </lineage>
</organism>
<proteinExistence type="predicted"/>
<dbReference type="KEGG" id="care:LT85_4812"/>
<dbReference type="HOGENOM" id="CLU_3198413_0_0_4"/>
<keyword evidence="2" id="KW-1185">Reference proteome</keyword>
<protein>
    <submittedName>
        <fullName evidence="1">Uncharacterized protein</fullName>
    </submittedName>
</protein>
<dbReference type="Proteomes" id="UP000030302">
    <property type="component" value="Chromosome"/>
</dbReference>